<comment type="caution">
    <text evidence="1">The sequence shown here is derived from an EMBL/GenBank/DDBJ whole genome shotgun (WGS) entry which is preliminary data.</text>
</comment>
<keyword evidence="2" id="KW-1185">Reference proteome</keyword>
<proteinExistence type="predicted"/>
<dbReference type="Proteomes" id="UP001231518">
    <property type="component" value="Chromosome 24"/>
</dbReference>
<reference evidence="1" key="1">
    <citation type="submission" date="2023-03" db="EMBL/GenBank/DDBJ databases">
        <title>Chromosome-level genomes of two armyworms, Mythimna separata and Mythimna loreyi, provide insights into the biosynthesis and reception of sex pheromones.</title>
        <authorList>
            <person name="Zhao H."/>
        </authorList>
    </citation>
    <scope>NUCLEOTIDE SEQUENCE</scope>
    <source>
        <strain evidence="1">BeijingLab</strain>
        <tissue evidence="1">Pupa</tissue>
    </source>
</reference>
<dbReference type="AlphaFoldDB" id="A0AAD7YGT7"/>
<accession>A0AAD7YGT7</accession>
<protein>
    <submittedName>
        <fullName evidence="1">Uncharacterized protein</fullName>
    </submittedName>
</protein>
<gene>
    <name evidence="1" type="ORF">PYW07_010068</name>
</gene>
<evidence type="ECO:0000313" key="1">
    <source>
        <dbReference type="EMBL" id="KAJ8715586.1"/>
    </source>
</evidence>
<name>A0AAD7YGT7_MYTSE</name>
<sequence length="360" mass="41513">MFNRREGTSGISGHLYETKLLSLLYFRAFQDDRITDFQLASNVDHAGAFDDICFRIKVKRFDKPVSIFIQAKHRENKEQTLKIDLATYFTSYLEIRQQFDPSSKDLFWKGTFDEVDSLFVIYTTAKDESTNDSKVQSSFCPILNDLIDTGGTVQQTYKHENDVEFLCKIAIKEQIAVLAERVAKFINDNSNFQMLLTDEIFLRYHIILAQKVVDVTEVQPDGYRIASFRTDFFDTNDEYLLIFKDKLFKEILKRRKIKSTDIKKLLSEFLAEPTDISKLSKLIGTIIKYNNGQLEFDELAKKHLSPNLEPIDVSRSTVDKAVELAAKEILLSEETTFKVPVAFGNKDITLSGNIEKKKKE</sequence>
<organism evidence="1 2">
    <name type="scientific">Mythimna separata</name>
    <name type="common">Oriental armyworm</name>
    <name type="synonym">Pseudaletia separata</name>
    <dbReference type="NCBI Taxonomy" id="271217"/>
    <lineage>
        <taxon>Eukaryota</taxon>
        <taxon>Metazoa</taxon>
        <taxon>Ecdysozoa</taxon>
        <taxon>Arthropoda</taxon>
        <taxon>Hexapoda</taxon>
        <taxon>Insecta</taxon>
        <taxon>Pterygota</taxon>
        <taxon>Neoptera</taxon>
        <taxon>Endopterygota</taxon>
        <taxon>Lepidoptera</taxon>
        <taxon>Glossata</taxon>
        <taxon>Ditrysia</taxon>
        <taxon>Noctuoidea</taxon>
        <taxon>Noctuidae</taxon>
        <taxon>Noctuinae</taxon>
        <taxon>Hadenini</taxon>
        <taxon>Mythimna</taxon>
    </lineage>
</organism>
<dbReference type="EMBL" id="JARGEI010000018">
    <property type="protein sequence ID" value="KAJ8715586.1"/>
    <property type="molecule type" value="Genomic_DNA"/>
</dbReference>
<evidence type="ECO:0000313" key="2">
    <source>
        <dbReference type="Proteomes" id="UP001231518"/>
    </source>
</evidence>